<sequence>MDDGDPTGLRRRALLGTLAGAGTASLAGCPAPGDGGDGGTDTDTGTATTTPDPETARRFAERFAPTFGFDAAEQWFPTDPRPYTAEQDDETVVDGFAALDGYTHAAAEADAPPDPTVFYHVVEYEASPLTVVQYWYYSAFDQFTTNFHWHDWEVLHVFVDTDADEPQLFVASSHSSRVPNNEFLDPPPDRVPRILSELGSHSSALSLNDRRNSFQRLPLDDLTADITNRAVGLAEQLAELPAAYGLPRDEGLRLPYVVPELDGSPIYDHERLPAVDRDALVDETLTIRSFDALSNPPSDLPARETDVVFGPAADATPDGDADVTYDLVSTTELEDIAAFTGPQLSFEFVIPEFAEDAVAGHITTAGTPWQQDRYDDPVADITEPVHRAALADRYDAVSPPAPVNDIVATVTEVVQSPDAPDSAGVTTAETTLEAIALLRSDPVAAPTFRGVAMLRGVETGSHRLTINGAGLAPHEEPVEVGSDGDTPDDVTTSGGPTPTVTGTDDVARTATLAGVDGEIPLVPRGEATKVEVDTEGADTELTALAVDDDFGGRLYEASLSGPDAVYVHRSGAYTAEVRDADDAVGAFRVNPDAADPAPVRIDRPRTGKASLASFVAAITDETAEGLASVGDTDDDDGSPSDDDASSERGDGGGSETSTLGGLLRAMEAVSGAASRAAERAERGDRGGTDRALDALAANLQRAVERFDGLRETLPEPAAEAADRRLRQAQRRTEQAAAAEKL</sequence>
<dbReference type="RefSeq" id="WP_157689666.1">
    <property type="nucleotide sequence ID" value="NZ_CP034345.1"/>
</dbReference>
<dbReference type="GeneID" id="43369990"/>
<organism evidence="2 3">
    <name type="scientific">Haloplanus rallus</name>
    <dbReference type="NCBI Taxonomy" id="1816183"/>
    <lineage>
        <taxon>Archaea</taxon>
        <taxon>Methanobacteriati</taxon>
        <taxon>Methanobacteriota</taxon>
        <taxon>Stenosarchaea group</taxon>
        <taxon>Halobacteria</taxon>
        <taxon>Halobacteriales</taxon>
        <taxon>Haloferacaceae</taxon>
        <taxon>Haloplanus</taxon>
    </lineage>
</organism>
<dbReference type="AlphaFoldDB" id="A0A6B9F4G1"/>
<gene>
    <name evidence="2" type="ORF">EI982_10580</name>
</gene>
<feature type="compositionally biased region" description="Low complexity" evidence="1">
    <location>
        <begin position="41"/>
        <end position="53"/>
    </location>
</feature>
<dbReference type="Proteomes" id="UP000428325">
    <property type="component" value="Chromosome"/>
</dbReference>
<dbReference type="EMBL" id="CP034345">
    <property type="protein sequence ID" value="QGX95208.1"/>
    <property type="molecule type" value="Genomic_DNA"/>
</dbReference>
<feature type="region of interest" description="Disordered" evidence="1">
    <location>
        <begin position="709"/>
        <end position="741"/>
    </location>
</feature>
<keyword evidence="3" id="KW-1185">Reference proteome</keyword>
<dbReference type="KEGG" id="hra:EI982_10580"/>
<feature type="compositionally biased region" description="Low complexity" evidence="1">
    <location>
        <begin position="480"/>
        <end position="504"/>
    </location>
</feature>
<reference evidence="2 3" key="1">
    <citation type="submission" date="2018-12" db="EMBL/GenBank/DDBJ databases">
        <title>Complete genome sequence of Haloplanus rallus MBLA0036.</title>
        <authorList>
            <person name="Nam Y.-d."/>
            <person name="Kang J."/>
            <person name="Chung W.-H."/>
            <person name="Park Y.S."/>
        </authorList>
    </citation>
    <scope>NUCLEOTIDE SEQUENCE [LARGE SCALE GENOMIC DNA]</scope>
    <source>
        <strain evidence="2 3">MBLA0036</strain>
    </source>
</reference>
<evidence type="ECO:0000256" key="1">
    <source>
        <dbReference type="SAM" id="MobiDB-lite"/>
    </source>
</evidence>
<protein>
    <submittedName>
        <fullName evidence="2">Uncharacterized protein</fullName>
    </submittedName>
</protein>
<name>A0A6B9F4G1_9EURY</name>
<proteinExistence type="predicted"/>
<feature type="compositionally biased region" description="Basic and acidic residues" evidence="1">
    <location>
        <begin position="720"/>
        <end position="741"/>
    </location>
</feature>
<feature type="region of interest" description="Disordered" evidence="1">
    <location>
        <begin position="624"/>
        <end position="658"/>
    </location>
</feature>
<accession>A0A6B9F4G1</accession>
<feature type="region of interest" description="Disordered" evidence="1">
    <location>
        <begin position="23"/>
        <end position="54"/>
    </location>
</feature>
<feature type="compositionally biased region" description="Acidic residues" evidence="1">
    <location>
        <begin position="631"/>
        <end position="644"/>
    </location>
</feature>
<evidence type="ECO:0000313" key="3">
    <source>
        <dbReference type="Proteomes" id="UP000428325"/>
    </source>
</evidence>
<feature type="compositionally biased region" description="Low complexity" evidence="1">
    <location>
        <begin position="23"/>
        <end position="32"/>
    </location>
</feature>
<feature type="region of interest" description="Disordered" evidence="1">
    <location>
        <begin position="467"/>
        <end position="504"/>
    </location>
</feature>
<evidence type="ECO:0000313" key="2">
    <source>
        <dbReference type="EMBL" id="QGX95208.1"/>
    </source>
</evidence>
<dbReference type="OrthoDB" id="240468at2157"/>